<gene>
    <name evidence="1" type="ORF">Lmor_1192</name>
    <name evidence="2" type="ORF">NCTC12239_00171</name>
</gene>
<dbReference type="Pfam" id="PF06412">
    <property type="entry name" value="TraD"/>
    <property type="match status" value="1"/>
</dbReference>
<accession>A0A378JRC3</accession>
<dbReference type="EMBL" id="UGOG01000001">
    <property type="protein sequence ID" value="STX61265.1"/>
    <property type="molecule type" value="Genomic_DNA"/>
</dbReference>
<protein>
    <submittedName>
        <fullName evidence="2">Protein TraD</fullName>
    </submittedName>
</protein>
<evidence type="ECO:0000313" key="4">
    <source>
        <dbReference type="Proteomes" id="UP000254040"/>
    </source>
</evidence>
<reference evidence="1 3" key="1">
    <citation type="submission" date="2015-11" db="EMBL/GenBank/DDBJ databases">
        <title>Genomic analysis of 38 Legionella species identifies large and diverse effector repertoires.</title>
        <authorList>
            <person name="Burstein D."/>
            <person name="Amaro F."/>
            <person name="Zusman T."/>
            <person name="Lifshitz Z."/>
            <person name="Cohen O."/>
            <person name="Gilbert J.A."/>
            <person name="Pupko T."/>
            <person name="Shuman H.A."/>
            <person name="Segal G."/>
        </authorList>
    </citation>
    <scope>NUCLEOTIDE SEQUENCE [LARGE SCALE GENOMIC DNA]</scope>
    <source>
        <strain evidence="1 3">ATCC 43877</strain>
    </source>
</reference>
<sequence>MTMLAQIEKEKQTIARCKKSLAIEKIKKRRADTRYKIELGGLVIKSSMNRYDKGIILGALVHVFHLINENQNYLGLFKSIGDNLFLENRNPSKIDNKG</sequence>
<evidence type="ECO:0000313" key="3">
    <source>
        <dbReference type="Proteomes" id="UP000054985"/>
    </source>
</evidence>
<dbReference type="STRING" id="39962.Lmor_1192"/>
<organism evidence="2 4">
    <name type="scientific">Legionella moravica</name>
    <dbReference type="NCBI Taxonomy" id="39962"/>
    <lineage>
        <taxon>Bacteria</taxon>
        <taxon>Pseudomonadati</taxon>
        <taxon>Pseudomonadota</taxon>
        <taxon>Gammaproteobacteria</taxon>
        <taxon>Legionellales</taxon>
        <taxon>Legionellaceae</taxon>
        <taxon>Legionella</taxon>
    </lineage>
</organism>
<reference evidence="2 4" key="2">
    <citation type="submission" date="2018-06" db="EMBL/GenBank/DDBJ databases">
        <authorList>
            <consortium name="Pathogen Informatics"/>
            <person name="Doyle S."/>
        </authorList>
    </citation>
    <scope>NUCLEOTIDE SEQUENCE [LARGE SCALE GENOMIC DNA]</scope>
    <source>
        <strain evidence="2 4">NCTC12239</strain>
    </source>
</reference>
<name>A0A378JRC3_9GAMM</name>
<proteinExistence type="predicted"/>
<evidence type="ECO:0000313" key="1">
    <source>
        <dbReference type="EMBL" id="KTD34659.1"/>
    </source>
</evidence>
<dbReference type="OrthoDB" id="5653691at2"/>
<dbReference type="EMBL" id="LNYN01000019">
    <property type="protein sequence ID" value="KTD34659.1"/>
    <property type="molecule type" value="Genomic_DNA"/>
</dbReference>
<keyword evidence="3" id="KW-1185">Reference proteome</keyword>
<evidence type="ECO:0000313" key="2">
    <source>
        <dbReference type="EMBL" id="STX61265.1"/>
    </source>
</evidence>
<dbReference type="InterPro" id="IPR009444">
    <property type="entry name" value="Conjugal_tfr_TraD_a-type"/>
</dbReference>
<dbReference type="RefSeq" id="WP_028385427.1">
    <property type="nucleotide sequence ID" value="NZ_CAAAJG010000004.1"/>
</dbReference>
<dbReference type="Proteomes" id="UP000254040">
    <property type="component" value="Unassembled WGS sequence"/>
</dbReference>
<dbReference type="Proteomes" id="UP000054985">
    <property type="component" value="Unassembled WGS sequence"/>
</dbReference>
<dbReference type="AlphaFoldDB" id="A0A378JRC3"/>